<evidence type="ECO:0000313" key="1">
    <source>
        <dbReference type="EMBL" id="MBW77796.1"/>
    </source>
</evidence>
<protein>
    <submittedName>
        <fullName evidence="1">Putative secreted protein</fullName>
    </submittedName>
</protein>
<name>A0A2M4DJS4_ANODA</name>
<dbReference type="EMBL" id="GGFL01013618">
    <property type="protein sequence ID" value="MBW77796.1"/>
    <property type="molecule type" value="Transcribed_RNA"/>
</dbReference>
<proteinExistence type="predicted"/>
<dbReference type="AlphaFoldDB" id="A0A2M4DJS4"/>
<accession>A0A2M4DJS4</accession>
<reference evidence="1" key="1">
    <citation type="submission" date="2018-01" db="EMBL/GenBank/DDBJ databases">
        <title>An insight into the sialome of Amazonian anophelines.</title>
        <authorList>
            <person name="Ribeiro J.M."/>
            <person name="Scarpassa V."/>
            <person name="Calvo E."/>
        </authorList>
    </citation>
    <scope>NUCLEOTIDE SEQUENCE</scope>
</reference>
<sequence>MWIIFISSAARFGPVLDAVMGRPPPDTLIVQSRNVGSSSTQVPDWKMMPHIVCAVSDGRLSMMYSRMSMFLITIFSQLAGVRMFSVWHVEAAC</sequence>
<organism evidence="1">
    <name type="scientific">Anopheles darlingi</name>
    <name type="common">Mosquito</name>
    <dbReference type="NCBI Taxonomy" id="43151"/>
    <lineage>
        <taxon>Eukaryota</taxon>
        <taxon>Metazoa</taxon>
        <taxon>Ecdysozoa</taxon>
        <taxon>Arthropoda</taxon>
        <taxon>Hexapoda</taxon>
        <taxon>Insecta</taxon>
        <taxon>Pterygota</taxon>
        <taxon>Neoptera</taxon>
        <taxon>Endopterygota</taxon>
        <taxon>Diptera</taxon>
        <taxon>Nematocera</taxon>
        <taxon>Culicoidea</taxon>
        <taxon>Culicidae</taxon>
        <taxon>Anophelinae</taxon>
        <taxon>Anopheles</taxon>
    </lineage>
</organism>